<dbReference type="HOGENOM" id="CLU_000445_0_6_6"/>
<dbReference type="Pfam" id="PF25601">
    <property type="entry name" value="AAA_lid_14"/>
    <property type="match status" value="1"/>
</dbReference>
<dbReference type="Gene3D" id="3.40.50.300">
    <property type="entry name" value="P-loop containing nucleotide triphosphate hydrolases"/>
    <property type="match status" value="1"/>
</dbReference>
<keyword evidence="8" id="KW-1185">Reference proteome</keyword>
<organism evidence="7 8">
    <name type="scientific">Thiocystis violascens (strain ATCC 17096 / DSM 198 / 6111)</name>
    <name type="common">Chromatium violascens</name>
    <dbReference type="NCBI Taxonomy" id="765911"/>
    <lineage>
        <taxon>Bacteria</taxon>
        <taxon>Pseudomonadati</taxon>
        <taxon>Pseudomonadota</taxon>
        <taxon>Gammaproteobacteria</taxon>
        <taxon>Chromatiales</taxon>
        <taxon>Chromatiaceae</taxon>
        <taxon>Thiocystis</taxon>
    </lineage>
</organism>
<dbReference type="InterPro" id="IPR045343">
    <property type="entry name" value="VpsR"/>
</dbReference>
<evidence type="ECO:0000256" key="4">
    <source>
        <dbReference type="ARBA" id="ARBA00023125"/>
    </source>
</evidence>
<evidence type="ECO:0000313" key="8">
    <source>
        <dbReference type="Proteomes" id="UP000006062"/>
    </source>
</evidence>
<dbReference type="InterPro" id="IPR025944">
    <property type="entry name" value="Sigma_54_int_dom_CS"/>
</dbReference>
<dbReference type="SUPFAM" id="SSF46689">
    <property type="entry name" value="Homeodomain-like"/>
    <property type="match status" value="1"/>
</dbReference>
<dbReference type="PANTHER" id="PTHR32071:SF120">
    <property type="entry name" value="TRANSCRIPTIONAL REGULATOR-RELATED"/>
    <property type="match status" value="1"/>
</dbReference>
<evidence type="ECO:0000256" key="5">
    <source>
        <dbReference type="ARBA" id="ARBA00023163"/>
    </source>
</evidence>
<keyword evidence="4 7" id="KW-0238">DNA-binding</keyword>
<dbReference type="InterPro" id="IPR027417">
    <property type="entry name" value="P-loop_NTPase"/>
</dbReference>
<keyword evidence="5" id="KW-0804">Transcription</keyword>
<dbReference type="Pfam" id="PF20161">
    <property type="entry name" value="VpsR"/>
    <property type="match status" value="1"/>
</dbReference>
<dbReference type="CDD" id="cd00009">
    <property type="entry name" value="AAA"/>
    <property type="match status" value="1"/>
</dbReference>
<dbReference type="Pfam" id="PF00158">
    <property type="entry name" value="Sigma54_activat"/>
    <property type="match status" value="1"/>
</dbReference>
<dbReference type="SUPFAM" id="SSF52172">
    <property type="entry name" value="CheY-like"/>
    <property type="match status" value="1"/>
</dbReference>
<gene>
    <name evidence="7" type="ordered locus">Thivi_0868</name>
</gene>
<dbReference type="SMART" id="SM00382">
    <property type="entry name" value="AAA"/>
    <property type="match status" value="1"/>
</dbReference>
<evidence type="ECO:0000313" key="7">
    <source>
        <dbReference type="EMBL" id="AFL72906.1"/>
    </source>
</evidence>
<dbReference type="STRING" id="765911.Thivi_0868"/>
<reference evidence="7 8" key="1">
    <citation type="submission" date="2012-06" db="EMBL/GenBank/DDBJ databases">
        <title>Complete sequence of Thiocystis violascens DSM 198.</title>
        <authorList>
            <consortium name="US DOE Joint Genome Institute"/>
            <person name="Lucas S."/>
            <person name="Han J."/>
            <person name="Lapidus A."/>
            <person name="Cheng J.-F."/>
            <person name="Goodwin L."/>
            <person name="Pitluck S."/>
            <person name="Peters L."/>
            <person name="Ovchinnikova G."/>
            <person name="Teshima H."/>
            <person name="Detter J.C."/>
            <person name="Han C."/>
            <person name="Tapia R."/>
            <person name="Land M."/>
            <person name="Hauser L."/>
            <person name="Kyrpides N."/>
            <person name="Ivanova N."/>
            <person name="Pagani I."/>
            <person name="Vogl K."/>
            <person name="Liu Z."/>
            <person name="Frigaard N.-U."/>
            <person name="Bryant D."/>
            <person name="Woyke T."/>
        </authorList>
    </citation>
    <scope>NUCLEOTIDE SEQUENCE [LARGE SCALE GENOMIC DNA]</scope>
    <source>
        <strain evidence="8">ATCC 17096 / DSM 198 / 6111</strain>
    </source>
</reference>
<dbReference type="PROSITE" id="PS00688">
    <property type="entry name" value="SIGMA54_INTERACT_3"/>
    <property type="match status" value="1"/>
</dbReference>
<dbReference type="GO" id="GO:0043565">
    <property type="term" value="F:sequence-specific DNA binding"/>
    <property type="evidence" value="ECO:0007669"/>
    <property type="project" value="InterPro"/>
</dbReference>
<dbReference type="KEGG" id="tvi:Thivi_0868"/>
<evidence type="ECO:0000256" key="3">
    <source>
        <dbReference type="ARBA" id="ARBA00023015"/>
    </source>
</evidence>
<dbReference type="FunFam" id="3.40.50.300:FF:000006">
    <property type="entry name" value="DNA-binding transcriptional regulator NtrC"/>
    <property type="match status" value="1"/>
</dbReference>
<dbReference type="RefSeq" id="WP_014777394.1">
    <property type="nucleotide sequence ID" value="NC_018012.1"/>
</dbReference>
<dbReference type="PROSITE" id="PS00676">
    <property type="entry name" value="SIGMA54_INTERACT_2"/>
    <property type="match status" value="1"/>
</dbReference>
<dbReference type="PRINTS" id="PR01590">
    <property type="entry name" value="HTHFIS"/>
</dbReference>
<dbReference type="InterPro" id="IPR002197">
    <property type="entry name" value="HTH_Fis"/>
</dbReference>
<dbReference type="GO" id="GO:0005524">
    <property type="term" value="F:ATP binding"/>
    <property type="evidence" value="ECO:0007669"/>
    <property type="project" value="UniProtKB-KW"/>
</dbReference>
<dbReference type="InterPro" id="IPR009057">
    <property type="entry name" value="Homeodomain-like_sf"/>
</dbReference>
<dbReference type="Gene3D" id="1.10.8.60">
    <property type="match status" value="1"/>
</dbReference>
<keyword evidence="3" id="KW-0805">Transcription regulation</keyword>
<keyword evidence="1" id="KW-0547">Nucleotide-binding</keyword>
<dbReference type="OrthoDB" id="9804019at2"/>
<dbReference type="SUPFAM" id="SSF52540">
    <property type="entry name" value="P-loop containing nucleoside triphosphate hydrolases"/>
    <property type="match status" value="1"/>
</dbReference>
<name>I3Y7D8_THIV6</name>
<dbReference type="InterPro" id="IPR025943">
    <property type="entry name" value="Sigma_54_int_dom_ATP-bd_2"/>
</dbReference>
<dbReference type="Pfam" id="PF02954">
    <property type="entry name" value="HTH_8"/>
    <property type="match status" value="1"/>
</dbReference>
<dbReference type="Gene3D" id="1.10.10.60">
    <property type="entry name" value="Homeodomain-like"/>
    <property type="match status" value="1"/>
</dbReference>
<dbReference type="InterPro" id="IPR058031">
    <property type="entry name" value="AAA_lid_NorR"/>
</dbReference>
<dbReference type="InterPro" id="IPR011006">
    <property type="entry name" value="CheY-like_superfamily"/>
</dbReference>
<evidence type="ECO:0000256" key="1">
    <source>
        <dbReference type="ARBA" id="ARBA00022741"/>
    </source>
</evidence>
<dbReference type="AlphaFoldDB" id="I3Y7D8"/>
<evidence type="ECO:0000256" key="2">
    <source>
        <dbReference type="ARBA" id="ARBA00022840"/>
    </source>
</evidence>
<protein>
    <submittedName>
        <fullName evidence="7">Response regulator with CheY-like receiver, AAA-type ATPase, and DNA-binding domains</fullName>
    </submittedName>
</protein>
<dbReference type="eggNOG" id="COG2204">
    <property type="taxonomic scope" value="Bacteria"/>
</dbReference>
<keyword evidence="2" id="KW-0067">ATP-binding</keyword>
<dbReference type="GO" id="GO:0006355">
    <property type="term" value="P:regulation of DNA-templated transcription"/>
    <property type="evidence" value="ECO:0007669"/>
    <property type="project" value="InterPro"/>
</dbReference>
<sequence>MQTNGSAYSTRVRNLIYVASPPRTGLTQHLCEAGWNAYIADDLGQVTEICHGRELSVGLVEISDPETGAQLLPQLVDISGSDLNWIALIAPQHLQHAEIRRAIARFCYDFSTLPVPFERLAVTLGRAHGMTELRQKMSEIDRDASAQFGIVGISDAIKAVRRSIITFAVPDAPVLIIGETGTGKELTASAIHALSRRGTGPLVTVNCGALPASLIQSELFGYEKGAFTGAERRVIGKLEAANTGTIFLDEIGDLPSEQQVNLLRVLQEHRVQRVGGYAEIDLDLRVIAATNANLERAVKEGRFREDLYYRLNVLCLTLPPLRERIEDIEILARHAFQTHLHERTHKVKDFGQNAWKAMRSHAWPGNVRELINRVRRAVITCERPLIGANDLGLGDLARAGNGGSLNDARSRAEHELLTRILRQTGGNVSEAARRMDVTRATLYRLIRKYDINLDTDLEASSPVETGIQIRRPLNGQQVLPFDARQLHKVR</sequence>
<dbReference type="PANTHER" id="PTHR32071">
    <property type="entry name" value="TRANSCRIPTIONAL REGULATORY PROTEIN"/>
    <property type="match status" value="1"/>
</dbReference>
<dbReference type="Proteomes" id="UP000006062">
    <property type="component" value="Chromosome"/>
</dbReference>
<dbReference type="InterPro" id="IPR003593">
    <property type="entry name" value="AAA+_ATPase"/>
</dbReference>
<evidence type="ECO:0000259" key="6">
    <source>
        <dbReference type="PROSITE" id="PS50045"/>
    </source>
</evidence>
<accession>I3Y7D8</accession>
<dbReference type="PROSITE" id="PS50045">
    <property type="entry name" value="SIGMA54_INTERACT_4"/>
    <property type="match status" value="1"/>
</dbReference>
<feature type="domain" description="Sigma-54 factor interaction" evidence="6">
    <location>
        <begin position="150"/>
        <end position="379"/>
    </location>
</feature>
<dbReference type="EMBL" id="CP003154">
    <property type="protein sequence ID" value="AFL72906.1"/>
    <property type="molecule type" value="Genomic_DNA"/>
</dbReference>
<proteinExistence type="predicted"/>
<dbReference type="InterPro" id="IPR002078">
    <property type="entry name" value="Sigma_54_int"/>
</dbReference>